<keyword evidence="3" id="KW-1185">Reference proteome</keyword>
<sequence>MMFQNPKKRASRRGWPIHAYVGANGGGKTAAMVWDTIPSLLAGRAVLSTVRLLDFENPRPCDDEECDHPEHDGLGAHGQVKHLAAHPLWVPFTDWQQLLDAEHTDVLMDEVTGVASSRESMSMPGVVGNVLNQLRRSDLVVRWTAPNWRRADIIIRECTQAATFCRGFMPKRVEAEDGQELAWSQRRLFKWKTYDANDFDDFQQGKREQLEAWLTDWHYGPKSPVFDAYDTYDSVMSIGTVSDSGACYRCGGQRPRPKCSCPPGAVSAVAVAGEGVAEQPDRLPLRSVGQVLQELGAGEDQHHVESAGVGPRGLSR</sequence>
<evidence type="ECO:0000313" key="3">
    <source>
        <dbReference type="Proteomes" id="UP000267128"/>
    </source>
</evidence>
<proteinExistence type="predicted"/>
<feature type="region of interest" description="Disordered" evidence="1">
    <location>
        <begin position="294"/>
        <end position="316"/>
    </location>
</feature>
<name>A0A3N0CQW6_9ACTN</name>
<dbReference type="OrthoDB" id="5118678at2"/>
<evidence type="ECO:0008006" key="4">
    <source>
        <dbReference type="Google" id="ProtNLM"/>
    </source>
</evidence>
<organism evidence="2 3">
    <name type="scientific">Nocardioides marmoriginsengisoli</name>
    <dbReference type="NCBI Taxonomy" id="661483"/>
    <lineage>
        <taxon>Bacteria</taxon>
        <taxon>Bacillati</taxon>
        <taxon>Actinomycetota</taxon>
        <taxon>Actinomycetes</taxon>
        <taxon>Propionibacteriales</taxon>
        <taxon>Nocardioidaceae</taxon>
        <taxon>Nocardioides</taxon>
    </lineage>
</organism>
<protein>
    <recommendedName>
        <fullName evidence="4">Zona occludens toxin N-terminal domain-containing protein</fullName>
    </recommendedName>
</protein>
<gene>
    <name evidence="2" type="ORF">EFK50_01385</name>
</gene>
<dbReference type="RefSeq" id="WP_123225768.1">
    <property type="nucleotide sequence ID" value="NZ_RJSE01000002.1"/>
</dbReference>
<dbReference type="Gene3D" id="3.40.50.300">
    <property type="entry name" value="P-loop containing nucleotide triphosphate hydrolases"/>
    <property type="match status" value="1"/>
</dbReference>
<reference evidence="2 3" key="1">
    <citation type="submission" date="2018-11" db="EMBL/GenBank/DDBJ databases">
        <authorList>
            <person name="Li F."/>
        </authorList>
    </citation>
    <scope>NUCLEOTIDE SEQUENCE [LARGE SCALE GENOMIC DNA]</scope>
    <source>
        <strain evidence="2 3">Gsoil 097</strain>
    </source>
</reference>
<dbReference type="InterPro" id="IPR027417">
    <property type="entry name" value="P-loop_NTPase"/>
</dbReference>
<dbReference type="Proteomes" id="UP000267128">
    <property type="component" value="Unassembled WGS sequence"/>
</dbReference>
<evidence type="ECO:0000256" key="1">
    <source>
        <dbReference type="SAM" id="MobiDB-lite"/>
    </source>
</evidence>
<evidence type="ECO:0000313" key="2">
    <source>
        <dbReference type="EMBL" id="RNL65729.1"/>
    </source>
</evidence>
<dbReference type="EMBL" id="RJSE01000002">
    <property type="protein sequence ID" value="RNL65729.1"/>
    <property type="molecule type" value="Genomic_DNA"/>
</dbReference>
<dbReference type="AlphaFoldDB" id="A0A3N0CQW6"/>
<comment type="caution">
    <text evidence="2">The sequence shown here is derived from an EMBL/GenBank/DDBJ whole genome shotgun (WGS) entry which is preliminary data.</text>
</comment>
<accession>A0A3N0CQW6</accession>